<dbReference type="AlphaFoldDB" id="A0A8H5NP64"/>
<evidence type="ECO:0000256" key="2">
    <source>
        <dbReference type="SAM" id="SignalP"/>
    </source>
</evidence>
<dbReference type="PANTHER" id="PTHR46082">
    <property type="entry name" value="ATP/GTP-BINDING PROTEIN-RELATED"/>
    <property type="match status" value="1"/>
</dbReference>
<evidence type="ECO:0000313" key="5">
    <source>
        <dbReference type="EMBL" id="KAF5573712.1"/>
    </source>
</evidence>
<dbReference type="GO" id="GO:0003824">
    <property type="term" value="F:catalytic activity"/>
    <property type="evidence" value="ECO:0007669"/>
    <property type="project" value="InterPro"/>
</dbReference>
<evidence type="ECO:0000256" key="1">
    <source>
        <dbReference type="SAM" id="MobiDB-lite"/>
    </source>
</evidence>
<dbReference type="EMBL" id="JAAOAS010000582">
    <property type="protein sequence ID" value="KAF5573712.1"/>
    <property type="molecule type" value="Genomic_DNA"/>
</dbReference>
<dbReference type="Pfam" id="PF01048">
    <property type="entry name" value="PNP_UDP_1"/>
    <property type="match status" value="1"/>
</dbReference>
<comment type="caution">
    <text evidence="5">The sequence shown here is derived from an EMBL/GenBank/DDBJ whole genome shotgun (WGS) entry which is preliminary data.</text>
</comment>
<dbReference type="PANTHER" id="PTHR46082:SF6">
    <property type="entry name" value="AAA+ ATPASE DOMAIN-CONTAINING PROTEIN-RELATED"/>
    <property type="match status" value="1"/>
</dbReference>
<dbReference type="Gene3D" id="3.40.50.1580">
    <property type="entry name" value="Nucleoside phosphorylase domain"/>
    <property type="match status" value="1"/>
</dbReference>
<keyword evidence="6" id="KW-1185">Reference proteome</keyword>
<evidence type="ECO:0000259" key="4">
    <source>
        <dbReference type="Pfam" id="PF22893"/>
    </source>
</evidence>
<name>A0A8H5NP64_9HYPO</name>
<dbReference type="Pfam" id="PF22893">
    <property type="entry name" value="ULD_2"/>
    <property type="match status" value="1"/>
</dbReference>
<gene>
    <name evidence="5" type="ORF">FPCIR_13886</name>
</gene>
<feature type="domain" description="Nucleoside phosphorylase" evidence="3">
    <location>
        <begin position="12"/>
        <end position="129"/>
    </location>
</feature>
<organism evidence="5 6">
    <name type="scientific">Fusarium pseudocircinatum</name>
    <dbReference type="NCBI Taxonomy" id="56676"/>
    <lineage>
        <taxon>Eukaryota</taxon>
        <taxon>Fungi</taxon>
        <taxon>Dikarya</taxon>
        <taxon>Ascomycota</taxon>
        <taxon>Pezizomycotina</taxon>
        <taxon>Sordariomycetes</taxon>
        <taxon>Hypocreomycetidae</taxon>
        <taxon>Hypocreales</taxon>
        <taxon>Nectriaceae</taxon>
        <taxon>Fusarium</taxon>
        <taxon>Fusarium fujikuroi species complex</taxon>
    </lineage>
</organism>
<dbReference type="InterPro" id="IPR054464">
    <property type="entry name" value="ULD_fung"/>
</dbReference>
<sequence>MAKRPTRRHEFTIAIICALPLEADAVYSMFDETFHDEYHKSVKDPNHYRTGRIGKYNVVLVLLPSMGKVHAAGAAASLNASYTNLRLALLVGVCGGVPGRHQDGDEILLGDVVISNGLVQFDFGKRYPGGLFLRKASAQDSLGRLNKDLRSFLRSLETDRCRSDLEKRTAELLHELQTSLVEDPTGRRRRHAKYSYPGTVHDKLFQAHYRHRHWGSTVTCCNEAETCQDALTESCKDCHCDERYLIPRDQLNFKRELEQQDPLKAQNPMIFIGPVASGDTVMKSGEDRDRITKEEKVIAFEMEGAGVWDEIPCIIIKGVCDYADSHKHKRWQNFSAATAAAAMKALLESLVDIEKPNAELPTPSTDSMFQFLDPEVRSRVMQQLAFMFQGHTLLGMQMPSSLILVVDARGRNLPFHLETITSKELFIQVLRSRFKDLGTKKIDRGEWFLEDQSTGKRLDLSKPWQSIIQPNQVLKMSMVFRRRNHSSTRCPSCQYMNPGLSSDEIQCLICGLAYRRVEELQNIQFKRDQNTGAAKQFVEPLGGPSQPKEPATQHPEDEIGRYKYVQLVDVDFKFDQAEKDQQFVNKTLFLSLNDLRDSDHLAMELASVYGISEEDSLTVSKMVIDSFSTTLGPRNLRGRGQPAALRIPRTKSKASALAKHFEELSRDFAREREKEREEEREKEREREREKYRMDRRHTAADIRTPQSLSPNKPIVEVYSGNDTSDEADKELNVLRSGDESALEDAKAL</sequence>
<dbReference type="InterPro" id="IPR035994">
    <property type="entry name" value="Nucleoside_phosphorylase_sf"/>
</dbReference>
<dbReference type="InterPro" id="IPR053137">
    <property type="entry name" value="NLR-like"/>
</dbReference>
<feature type="region of interest" description="Disordered" evidence="1">
    <location>
        <begin position="538"/>
        <end position="557"/>
    </location>
</feature>
<feature type="signal peptide" evidence="2">
    <location>
        <begin position="1"/>
        <end position="25"/>
    </location>
</feature>
<evidence type="ECO:0000259" key="3">
    <source>
        <dbReference type="Pfam" id="PF01048"/>
    </source>
</evidence>
<feature type="compositionally biased region" description="Basic and acidic residues" evidence="1">
    <location>
        <begin position="729"/>
        <end position="748"/>
    </location>
</feature>
<dbReference type="SUPFAM" id="SSF53167">
    <property type="entry name" value="Purine and uridine phosphorylases"/>
    <property type="match status" value="1"/>
</dbReference>
<evidence type="ECO:0008006" key="7">
    <source>
        <dbReference type="Google" id="ProtNLM"/>
    </source>
</evidence>
<feature type="region of interest" description="Disordered" evidence="1">
    <location>
        <begin position="668"/>
        <end position="748"/>
    </location>
</feature>
<proteinExistence type="predicted"/>
<evidence type="ECO:0000313" key="6">
    <source>
        <dbReference type="Proteomes" id="UP000546213"/>
    </source>
</evidence>
<feature type="compositionally biased region" description="Basic and acidic residues" evidence="1">
    <location>
        <begin position="668"/>
        <end position="700"/>
    </location>
</feature>
<dbReference type="InterPro" id="IPR000845">
    <property type="entry name" value="Nucleoside_phosphorylase_d"/>
</dbReference>
<protein>
    <recommendedName>
        <fullName evidence="7">Nucleoside phosphorylase domain-containing protein</fullName>
    </recommendedName>
</protein>
<dbReference type="OrthoDB" id="20872at2759"/>
<accession>A0A8H5NP64</accession>
<reference evidence="5 6" key="1">
    <citation type="submission" date="2020-05" db="EMBL/GenBank/DDBJ databases">
        <title>Identification and distribution of gene clusters putatively required for synthesis of sphingolipid metabolism inhibitors in phylogenetically diverse species of the filamentous fungus Fusarium.</title>
        <authorList>
            <person name="Kim H.-S."/>
            <person name="Busman M."/>
            <person name="Brown D.W."/>
            <person name="Divon H."/>
            <person name="Uhlig S."/>
            <person name="Proctor R.H."/>
        </authorList>
    </citation>
    <scope>NUCLEOTIDE SEQUENCE [LARGE SCALE GENOMIC DNA]</scope>
    <source>
        <strain evidence="5 6">NRRL 36939</strain>
    </source>
</reference>
<feature type="chain" id="PRO_5034602156" description="Nucleoside phosphorylase domain-containing protein" evidence="2">
    <location>
        <begin position="26"/>
        <end position="748"/>
    </location>
</feature>
<keyword evidence="2" id="KW-0732">Signal</keyword>
<feature type="domain" description="Ubiquitin-like" evidence="4">
    <location>
        <begin position="403"/>
        <end position="481"/>
    </location>
</feature>
<dbReference type="GO" id="GO:0009116">
    <property type="term" value="P:nucleoside metabolic process"/>
    <property type="evidence" value="ECO:0007669"/>
    <property type="project" value="InterPro"/>
</dbReference>
<dbReference type="Proteomes" id="UP000546213">
    <property type="component" value="Unassembled WGS sequence"/>
</dbReference>